<dbReference type="Pfam" id="PF06763">
    <property type="entry name" value="Minor_tail_Z"/>
    <property type="match status" value="1"/>
</dbReference>
<keyword evidence="2" id="KW-1185">Reference proteome</keyword>
<name>A0A7J0BLU6_9BACT</name>
<organism evidence="1 2">
    <name type="scientific">Desulfovibrio subterraneus</name>
    <dbReference type="NCBI Taxonomy" id="2718620"/>
    <lineage>
        <taxon>Bacteria</taxon>
        <taxon>Pseudomonadati</taxon>
        <taxon>Thermodesulfobacteriota</taxon>
        <taxon>Desulfovibrionia</taxon>
        <taxon>Desulfovibrionales</taxon>
        <taxon>Desulfovibrionaceae</taxon>
        <taxon>Desulfovibrio</taxon>
    </lineage>
</organism>
<dbReference type="EMBL" id="BLVO01000013">
    <property type="protein sequence ID" value="GFM34034.1"/>
    <property type="molecule type" value="Genomic_DNA"/>
</dbReference>
<proteinExistence type="predicted"/>
<evidence type="ECO:0000313" key="1">
    <source>
        <dbReference type="EMBL" id="GFM34034.1"/>
    </source>
</evidence>
<reference evidence="1 2" key="1">
    <citation type="submission" date="2020-05" db="EMBL/GenBank/DDBJ databases">
        <title>Draft genome sequence of Desulfovibrio sp. strain HN2T.</title>
        <authorList>
            <person name="Ueno A."/>
            <person name="Tamazawa S."/>
            <person name="Tamamura S."/>
            <person name="Murakami T."/>
            <person name="Kiyama T."/>
            <person name="Inomata H."/>
            <person name="Amano Y."/>
            <person name="Miyakawa K."/>
            <person name="Tamaki H."/>
            <person name="Naganuma T."/>
            <person name="Kaneko K."/>
        </authorList>
    </citation>
    <scope>NUCLEOTIDE SEQUENCE [LARGE SCALE GENOMIC DNA]</scope>
    <source>
        <strain evidence="1 2">HN2</strain>
    </source>
</reference>
<accession>A0A7J0BLU6</accession>
<sequence>MSRQYMNISLAKVEAIARDFAATQKDIEVAARRAVSKTSRWIGGLLVRMVARETGIQQKTLRPRLRIYTKGNHMTARVFFGASAIPLAGLNPRQTASGVVAGKIERRRAFIAQNKNDERQVYRRIGRERQPLAIQYAHIDKEVDYAVINEVLPLLESRFYRIFEQELRWETRKK</sequence>
<dbReference type="AlphaFoldDB" id="A0A7J0BLU6"/>
<dbReference type="Proteomes" id="UP000503840">
    <property type="component" value="Unassembled WGS sequence"/>
</dbReference>
<protein>
    <submittedName>
        <fullName evidence="1">Uncharacterized protein</fullName>
    </submittedName>
</protein>
<comment type="caution">
    <text evidence="1">The sequence shown here is derived from an EMBL/GenBank/DDBJ whole genome shotgun (WGS) entry which is preliminary data.</text>
</comment>
<gene>
    <name evidence="1" type="ORF">DSM101010T_23990</name>
</gene>
<dbReference type="InterPro" id="IPR010633">
    <property type="entry name" value="Phage_lambda_GpZ"/>
</dbReference>
<evidence type="ECO:0000313" key="2">
    <source>
        <dbReference type="Proteomes" id="UP000503840"/>
    </source>
</evidence>